<comment type="similarity">
    <text evidence="7">Belongs to the binding-protein-dependent transport system permease family.</text>
</comment>
<dbReference type="CDD" id="cd06261">
    <property type="entry name" value="TM_PBP2"/>
    <property type="match status" value="1"/>
</dbReference>
<dbReference type="PANTHER" id="PTHR43744:SF12">
    <property type="entry name" value="ABC TRANSPORTER PERMEASE PROTEIN MG189-RELATED"/>
    <property type="match status" value="1"/>
</dbReference>
<feature type="transmembrane region" description="Helical" evidence="7">
    <location>
        <begin position="67"/>
        <end position="91"/>
    </location>
</feature>
<dbReference type="GO" id="GO:0055085">
    <property type="term" value="P:transmembrane transport"/>
    <property type="evidence" value="ECO:0007669"/>
    <property type="project" value="InterPro"/>
</dbReference>
<feature type="transmembrane region" description="Helical" evidence="7">
    <location>
        <begin position="12"/>
        <end position="34"/>
    </location>
</feature>
<evidence type="ECO:0000256" key="2">
    <source>
        <dbReference type="ARBA" id="ARBA00022448"/>
    </source>
</evidence>
<dbReference type="PROSITE" id="PS50928">
    <property type="entry name" value="ABC_TM1"/>
    <property type="match status" value="1"/>
</dbReference>
<dbReference type="Proteomes" id="UP000241118">
    <property type="component" value="Unassembled WGS sequence"/>
</dbReference>
<feature type="transmembrane region" description="Helical" evidence="7">
    <location>
        <begin position="196"/>
        <end position="215"/>
    </location>
</feature>
<feature type="transmembrane region" description="Helical" evidence="7">
    <location>
        <begin position="137"/>
        <end position="155"/>
    </location>
</feature>
<evidence type="ECO:0000259" key="8">
    <source>
        <dbReference type="PROSITE" id="PS50928"/>
    </source>
</evidence>
<dbReference type="SUPFAM" id="SSF161098">
    <property type="entry name" value="MetI-like"/>
    <property type="match status" value="1"/>
</dbReference>
<dbReference type="AlphaFoldDB" id="A0A2P8I0P4"/>
<evidence type="ECO:0000313" key="10">
    <source>
        <dbReference type="Proteomes" id="UP000241118"/>
    </source>
</evidence>
<dbReference type="OrthoDB" id="61122at2"/>
<evidence type="ECO:0000313" key="9">
    <source>
        <dbReference type="EMBL" id="PSL52024.1"/>
    </source>
</evidence>
<reference evidence="9 10" key="1">
    <citation type="submission" date="2018-03" db="EMBL/GenBank/DDBJ databases">
        <title>Genomic Encyclopedia of Type Strains, Phase III (KMG-III): the genomes of soil and plant-associated and newly described type strains.</title>
        <authorList>
            <person name="Whitman W."/>
        </authorList>
    </citation>
    <scope>NUCLEOTIDE SEQUENCE [LARGE SCALE GENOMIC DNA]</scope>
    <source>
        <strain evidence="9 10">CGMCC 4.7097</strain>
    </source>
</reference>
<keyword evidence="2 7" id="KW-0813">Transport</keyword>
<keyword evidence="10" id="KW-1185">Reference proteome</keyword>
<dbReference type="InterPro" id="IPR035906">
    <property type="entry name" value="MetI-like_sf"/>
</dbReference>
<dbReference type="Gene3D" id="1.10.3720.10">
    <property type="entry name" value="MetI-like"/>
    <property type="match status" value="1"/>
</dbReference>
<dbReference type="Pfam" id="PF00528">
    <property type="entry name" value="BPD_transp_1"/>
    <property type="match status" value="1"/>
</dbReference>
<keyword evidence="3" id="KW-1003">Cell membrane</keyword>
<evidence type="ECO:0000256" key="7">
    <source>
        <dbReference type="RuleBase" id="RU363032"/>
    </source>
</evidence>
<evidence type="ECO:0000256" key="5">
    <source>
        <dbReference type="ARBA" id="ARBA00022989"/>
    </source>
</evidence>
<gene>
    <name evidence="9" type="ORF">B0I31_116100</name>
</gene>
<name>A0A2P8I0P4_SACCR</name>
<keyword evidence="6 7" id="KW-0472">Membrane</keyword>
<dbReference type="InterPro" id="IPR000515">
    <property type="entry name" value="MetI-like"/>
</dbReference>
<organism evidence="9 10">
    <name type="scientific">Saccharothrix carnea</name>
    <dbReference type="NCBI Taxonomy" id="1280637"/>
    <lineage>
        <taxon>Bacteria</taxon>
        <taxon>Bacillati</taxon>
        <taxon>Actinomycetota</taxon>
        <taxon>Actinomycetes</taxon>
        <taxon>Pseudonocardiales</taxon>
        <taxon>Pseudonocardiaceae</taxon>
        <taxon>Saccharothrix</taxon>
    </lineage>
</organism>
<comment type="subcellular location">
    <subcellularLocation>
        <location evidence="1 7">Cell membrane</location>
        <topology evidence="1 7">Multi-pass membrane protein</topology>
    </subcellularLocation>
</comment>
<keyword evidence="5 7" id="KW-1133">Transmembrane helix</keyword>
<feature type="transmembrane region" description="Helical" evidence="7">
    <location>
        <begin position="238"/>
        <end position="260"/>
    </location>
</feature>
<sequence length="264" mass="28450">MTTGRWERAAGRVVLLVLVFVTLVPFADLFVTALHPPGTYPPGLTWPRDPHWSNFATAFRSAEVAEVLASSGLIALGVVPLTLALAAPAGYALGHLRFTGHRAVFGLFAVGLVLPLEAVVTPLYHQMRDLGLLDTRSGLVVALVAVHLPFAVFWLRAHFAGVPPELTDSARLDGAGPWQVFRLVHLPLARPATSSLAVLLLVWTWNHFLLAIVLVDDPVRRTAAGALGAFQGRWGTDVPLLCAGALSLITPLLAVLALLYRRHR</sequence>
<dbReference type="GO" id="GO:0005886">
    <property type="term" value="C:plasma membrane"/>
    <property type="evidence" value="ECO:0007669"/>
    <property type="project" value="UniProtKB-SubCell"/>
</dbReference>
<dbReference type="EMBL" id="PYAX01000016">
    <property type="protein sequence ID" value="PSL52024.1"/>
    <property type="molecule type" value="Genomic_DNA"/>
</dbReference>
<feature type="domain" description="ABC transmembrane type-1" evidence="8">
    <location>
        <begin position="68"/>
        <end position="259"/>
    </location>
</feature>
<feature type="transmembrane region" description="Helical" evidence="7">
    <location>
        <begin position="103"/>
        <end position="125"/>
    </location>
</feature>
<evidence type="ECO:0000256" key="3">
    <source>
        <dbReference type="ARBA" id="ARBA00022475"/>
    </source>
</evidence>
<dbReference type="RefSeq" id="WP_106619465.1">
    <property type="nucleotide sequence ID" value="NZ_PYAX01000016.1"/>
</dbReference>
<proteinExistence type="inferred from homology"/>
<comment type="caution">
    <text evidence="9">The sequence shown here is derived from an EMBL/GenBank/DDBJ whole genome shotgun (WGS) entry which is preliminary data.</text>
</comment>
<dbReference type="PANTHER" id="PTHR43744">
    <property type="entry name" value="ABC TRANSPORTER PERMEASE PROTEIN MG189-RELATED-RELATED"/>
    <property type="match status" value="1"/>
</dbReference>
<accession>A0A2P8I0P4</accession>
<keyword evidence="4 7" id="KW-0812">Transmembrane</keyword>
<evidence type="ECO:0000256" key="1">
    <source>
        <dbReference type="ARBA" id="ARBA00004651"/>
    </source>
</evidence>
<protein>
    <submittedName>
        <fullName evidence="9">Carbohydrate ABC transporter membrane protein 2 (CUT1 family)</fullName>
    </submittedName>
</protein>
<evidence type="ECO:0000256" key="6">
    <source>
        <dbReference type="ARBA" id="ARBA00023136"/>
    </source>
</evidence>
<evidence type="ECO:0000256" key="4">
    <source>
        <dbReference type="ARBA" id="ARBA00022692"/>
    </source>
</evidence>